<reference evidence="1 2" key="1">
    <citation type="journal article" date="2019" name="Int. J. Syst. Evol. Microbiol.">
        <title>The Global Catalogue of Microorganisms (GCM) 10K type strain sequencing project: providing services to taxonomists for standard genome sequencing and annotation.</title>
        <authorList>
            <consortium name="The Broad Institute Genomics Platform"/>
            <consortium name="The Broad Institute Genome Sequencing Center for Infectious Disease"/>
            <person name="Wu L."/>
            <person name="Ma J."/>
        </authorList>
    </citation>
    <scope>NUCLEOTIDE SEQUENCE [LARGE SCALE GENOMIC DNA]</scope>
    <source>
        <strain evidence="1 2">JCM 13929</strain>
    </source>
</reference>
<evidence type="ECO:0000313" key="2">
    <source>
        <dbReference type="Proteomes" id="UP001500064"/>
    </source>
</evidence>
<sequence length="85" mass="9761">MDARPVSRSHTFGRMEYICEVCKGHVTPDRRGKIRVEGVTHTSAPKAWVWGPVPCHDACRTELRTPYDDRVSVEGYRLTWQDMTA</sequence>
<protein>
    <submittedName>
        <fullName evidence="1">Uncharacterized protein</fullName>
    </submittedName>
</protein>
<dbReference type="EMBL" id="BAAAMU010000171">
    <property type="protein sequence ID" value="GAA1690441.1"/>
    <property type="molecule type" value="Genomic_DNA"/>
</dbReference>
<comment type="caution">
    <text evidence="1">The sequence shown here is derived from an EMBL/GenBank/DDBJ whole genome shotgun (WGS) entry which is preliminary data.</text>
</comment>
<gene>
    <name evidence="1" type="ORF">GCM10009733_103300</name>
</gene>
<accession>A0ABN2HMU4</accession>
<dbReference type="Proteomes" id="UP001500064">
    <property type="component" value="Unassembled WGS sequence"/>
</dbReference>
<keyword evidence="2" id="KW-1185">Reference proteome</keyword>
<proteinExistence type="predicted"/>
<organism evidence="1 2">
    <name type="scientific">Nonomuraea maheshkhaliensis</name>
    <dbReference type="NCBI Taxonomy" id="419590"/>
    <lineage>
        <taxon>Bacteria</taxon>
        <taxon>Bacillati</taxon>
        <taxon>Actinomycetota</taxon>
        <taxon>Actinomycetes</taxon>
        <taxon>Streptosporangiales</taxon>
        <taxon>Streptosporangiaceae</taxon>
        <taxon>Nonomuraea</taxon>
    </lineage>
</organism>
<evidence type="ECO:0000313" key="1">
    <source>
        <dbReference type="EMBL" id="GAA1690441.1"/>
    </source>
</evidence>
<name>A0ABN2HMU4_9ACTN</name>